<dbReference type="GO" id="GO:0003824">
    <property type="term" value="F:catalytic activity"/>
    <property type="evidence" value="ECO:0007669"/>
    <property type="project" value="UniProtKB-ARBA"/>
</dbReference>
<evidence type="ECO:0000313" key="2">
    <source>
        <dbReference type="EMBL" id="RBO83822.1"/>
    </source>
</evidence>
<dbReference type="InterPro" id="IPR015797">
    <property type="entry name" value="NUDIX_hydrolase-like_dom_sf"/>
</dbReference>
<proteinExistence type="predicted"/>
<protein>
    <submittedName>
        <fullName evidence="2">ADP-ribose pyrophosphatase YjhB (NUDIX family)</fullName>
    </submittedName>
</protein>
<dbReference type="PROSITE" id="PS51462">
    <property type="entry name" value="NUDIX"/>
    <property type="match status" value="1"/>
</dbReference>
<dbReference type="RefSeq" id="WP_181799800.1">
    <property type="nucleotide sequence ID" value="NZ_QNRF01000003.1"/>
</dbReference>
<dbReference type="Proteomes" id="UP000252086">
    <property type="component" value="Unassembled WGS sequence"/>
</dbReference>
<accession>A0A366D175</accession>
<dbReference type="SUPFAM" id="SSF55811">
    <property type="entry name" value="Nudix"/>
    <property type="match status" value="1"/>
</dbReference>
<comment type="caution">
    <text evidence="2">The sequence shown here is derived from an EMBL/GenBank/DDBJ whole genome shotgun (WGS) entry which is preliminary data.</text>
</comment>
<name>A0A366D175_9GAMM</name>
<gene>
    <name evidence="2" type="ORF">DFP76_10396</name>
</gene>
<evidence type="ECO:0000259" key="1">
    <source>
        <dbReference type="PROSITE" id="PS51462"/>
    </source>
</evidence>
<dbReference type="EMBL" id="QNRF01000003">
    <property type="protein sequence ID" value="RBO83822.1"/>
    <property type="molecule type" value="Genomic_DNA"/>
</dbReference>
<keyword evidence="3" id="KW-1185">Reference proteome</keyword>
<organism evidence="2 3">
    <name type="scientific">Marinomonas aquiplantarum</name>
    <dbReference type="NCBI Taxonomy" id="491951"/>
    <lineage>
        <taxon>Bacteria</taxon>
        <taxon>Pseudomonadati</taxon>
        <taxon>Pseudomonadota</taxon>
        <taxon>Gammaproteobacteria</taxon>
        <taxon>Oceanospirillales</taxon>
        <taxon>Oceanospirillaceae</taxon>
        <taxon>Marinomonas</taxon>
    </lineage>
</organism>
<evidence type="ECO:0000313" key="3">
    <source>
        <dbReference type="Proteomes" id="UP000252086"/>
    </source>
</evidence>
<dbReference type="InterPro" id="IPR000086">
    <property type="entry name" value="NUDIX_hydrolase_dom"/>
</dbReference>
<reference evidence="2 3" key="1">
    <citation type="submission" date="2018-06" db="EMBL/GenBank/DDBJ databases">
        <title>Genomic Encyclopedia of Type Strains, Phase III (KMG-III): the genomes of soil and plant-associated and newly described type strains.</title>
        <authorList>
            <person name="Whitman W."/>
        </authorList>
    </citation>
    <scope>NUCLEOTIDE SEQUENCE [LARGE SCALE GENOMIC DNA]</scope>
    <source>
        <strain evidence="2 3">CECT 7732</strain>
    </source>
</reference>
<feature type="domain" description="Nudix hydrolase" evidence="1">
    <location>
        <begin position="46"/>
        <end position="174"/>
    </location>
</feature>
<sequence length="183" mass="21138">MNKGNYKKGEIEIIKEVKEFENEYATLYNDDVIFPSGNHGKYLRFIWNAPYGVMIFAKDIAGRLLLVKNFRHENRCWSWEIPKGFGEIELTPLECGKKELFEETGCIGSNWKLYKTIVENQSKTYLFNVEVEGQVSAINQESKEAIADVRFFEAGELQELLLSNEVTDPMTMFFISQNLPSDV</sequence>
<dbReference type="CDD" id="cd03424">
    <property type="entry name" value="NUDIX_ADPRase_Nudt5_UGPPase_Nudt14"/>
    <property type="match status" value="1"/>
</dbReference>
<dbReference type="AlphaFoldDB" id="A0A366D175"/>
<dbReference type="Pfam" id="PF00293">
    <property type="entry name" value="NUDIX"/>
    <property type="match status" value="1"/>
</dbReference>
<dbReference type="Gene3D" id="3.90.79.10">
    <property type="entry name" value="Nucleoside Triphosphate Pyrophosphohydrolase"/>
    <property type="match status" value="1"/>
</dbReference>